<feature type="domain" description="SAM" evidence="3">
    <location>
        <begin position="254"/>
        <end position="313"/>
    </location>
</feature>
<protein>
    <recommendedName>
        <fullName evidence="3">SAM domain-containing protein</fullName>
    </recommendedName>
</protein>
<feature type="compositionally biased region" description="Basic and acidic residues" evidence="2">
    <location>
        <begin position="198"/>
        <end position="214"/>
    </location>
</feature>
<reference evidence="4" key="1">
    <citation type="submission" date="2016-07" db="EMBL/GenBank/DDBJ databases">
        <title>De novo transcriptome assembly of four accessions of the metal hyperaccumulator plant Noccaea caerulescens.</title>
        <authorList>
            <person name="Blande D."/>
            <person name="Halimaa P."/>
            <person name="Tervahauta A.I."/>
            <person name="Aarts M.G."/>
            <person name="Karenlampi S.O."/>
        </authorList>
    </citation>
    <scope>NUCLEOTIDE SEQUENCE</scope>
</reference>
<sequence length="321" mass="36205">MAKQRSRQFEPSKTGPSKLGFDGEEDSWVFVKKQRVIIVLPSLPLPEHFTPEKPETSQSQAELRDGIADMQAEATPVHHTVVPPLLIPEQFILQKPETSLSQAELGNTIADMHETTLVHTVVPSLPVTEHGILEKPAASRSQSVLRDLVPDAHEATHVYPVEPESCPDFTAVDKPEMVRSRNLTTRKAPAPAPAPRRSHQDFRMHPNRRVENQRSRTGRKPIRFPRVMCSSVVMDNEKLRVVNLEKKVEKAGGLNEWVGSIGLGREFERMLRGQRMNKFQVANLTMEKLKHMGALAVGPRRKLIHAIHCVYHPHCLRASFN</sequence>
<evidence type="ECO:0000256" key="2">
    <source>
        <dbReference type="SAM" id="MobiDB-lite"/>
    </source>
</evidence>
<proteinExistence type="predicted"/>
<dbReference type="InterPro" id="IPR013761">
    <property type="entry name" value="SAM/pointed_sf"/>
</dbReference>
<evidence type="ECO:0000313" key="4">
    <source>
        <dbReference type="EMBL" id="JAU18380.1"/>
    </source>
</evidence>
<evidence type="ECO:0000256" key="1">
    <source>
        <dbReference type="ARBA" id="ARBA00022737"/>
    </source>
</evidence>
<organism evidence="4">
    <name type="scientific">Noccaea caerulescens</name>
    <name type="common">Alpine penny-cress</name>
    <name type="synonym">Thlaspi caerulescens</name>
    <dbReference type="NCBI Taxonomy" id="107243"/>
    <lineage>
        <taxon>Eukaryota</taxon>
        <taxon>Viridiplantae</taxon>
        <taxon>Streptophyta</taxon>
        <taxon>Embryophyta</taxon>
        <taxon>Tracheophyta</taxon>
        <taxon>Spermatophyta</taxon>
        <taxon>Magnoliopsida</taxon>
        <taxon>eudicotyledons</taxon>
        <taxon>Gunneridae</taxon>
        <taxon>Pentapetalae</taxon>
        <taxon>rosids</taxon>
        <taxon>malvids</taxon>
        <taxon>Brassicales</taxon>
        <taxon>Brassicaceae</taxon>
        <taxon>Coluteocarpeae</taxon>
        <taxon>Noccaea</taxon>
    </lineage>
</organism>
<dbReference type="InterPro" id="IPR001660">
    <property type="entry name" value="SAM"/>
</dbReference>
<keyword evidence="1" id="KW-0677">Repeat</keyword>
<feature type="region of interest" description="Disordered" evidence="2">
    <location>
        <begin position="182"/>
        <end position="215"/>
    </location>
</feature>
<dbReference type="SUPFAM" id="SSF47769">
    <property type="entry name" value="SAM/Pointed domain"/>
    <property type="match status" value="1"/>
</dbReference>
<name>A0A1J3DNH0_NOCCA</name>
<dbReference type="EMBL" id="GEVI01013940">
    <property type="protein sequence ID" value="JAU18380.1"/>
    <property type="molecule type" value="Transcribed_RNA"/>
</dbReference>
<feature type="region of interest" description="Disordered" evidence="2">
    <location>
        <begin position="1"/>
        <end position="23"/>
    </location>
</feature>
<dbReference type="AlphaFoldDB" id="A0A1J3DNH0"/>
<accession>A0A1J3DNH0</accession>
<dbReference type="Pfam" id="PF07647">
    <property type="entry name" value="SAM_2"/>
    <property type="match status" value="1"/>
</dbReference>
<dbReference type="PANTHER" id="PTHR10627:SF68">
    <property type="entry name" value="F26K24.15 PROTEIN-RELATED"/>
    <property type="match status" value="1"/>
</dbReference>
<dbReference type="PANTHER" id="PTHR10627">
    <property type="entry name" value="SCP160"/>
    <property type="match status" value="1"/>
</dbReference>
<dbReference type="CDD" id="cd09487">
    <property type="entry name" value="SAM_superfamily"/>
    <property type="match status" value="1"/>
</dbReference>
<dbReference type="Gene3D" id="1.10.150.50">
    <property type="entry name" value="Transcription Factor, Ets-1"/>
    <property type="match status" value="1"/>
</dbReference>
<dbReference type="SMART" id="SM00454">
    <property type="entry name" value="SAM"/>
    <property type="match status" value="1"/>
</dbReference>
<gene>
    <name evidence="4" type="ORF">GA_TR2664_c0_g1_i1_g.8570</name>
</gene>
<dbReference type="PROSITE" id="PS50105">
    <property type="entry name" value="SAM_DOMAIN"/>
    <property type="match status" value="1"/>
</dbReference>
<evidence type="ECO:0000259" key="3">
    <source>
        <dbReference type="PROSITE" id="PS50105"/>
    </source>
</evidence>